<comment type="caution">
    <text evidence="1">The sequence shown here is derived from an EMBL/GenBank/DDBJ whole genome shotgun (WGS) entry which is preliminary data.</text>
</comment>
<name>A0AAQ4DNQ5_AMBAM</name>
<dbReference type="AlphaFoldDB" id="A0AAQ4DNQ5"/>
<sequence>MPLVKIWNADHSLTPLTAANKPAAANNYSKRSCLLGISMLPLSFFVTGPNLMKQFSAMLWLNFLWMRGSSLYAKLCPEQKLPSQVKHKYKQAVLVAQSTENSDCISTRCRDTFKQLLEQTHHAFPLQRGESWSDMLHEK</sequence>
<gene>
    <name evidence="1" type="ORF">V5799_033297</name>
</gene>
<dbReference type="EMBL" id="JARKHS020028687">
    <property type="protein sequence ID" value="KAK8764095.1"/>
    <property type="molecule type" value="Genomic_DNA"/>
</dbReference>
<dbReference type="Proteomes" id="UP001321473">
    <property type="component" value="Unassembled WGS sequence"/>
</dbReference>
<protein>
    <submittedName>
        <fullName evidence="1">Uncharacterized protein</fullName>
    </submittedName>
</protein>
<keyword evidence="2" id="KW-1185">Reference proteome</keyword>
<organism evidence="1 2">
    <name type="scientific">Amblyomma americanum</name>
    <name type="common">Lone star tick</name>
    <dbReference type="NCBI Taxonomy" id="6943"/>
    <lineage>
        <taxon>Eukaryota</taxon>
        <taxon>Metazoa</taxon>
        <taxon>Ecdysozoa</taxon>
        <taxon>Arthropoda</taxon>
        <taxon>Chelicerata</taxon>
        <taxon>Arachnida</taxon>
        <taxon>Acari</taxon>
        <taxon>Parasitiformes</taxon>
        <taxon>Ixodida</taxon>
        <taxon>Ixodoidea</taxon>
        <taxon>Ixodidae</taxon>
        <taxon>Amblyomminae</taxon>
        <taxon>Amblyomma</taxon>
    </lineage>
</organism>
<reference evidence="1 2" key="1">
    <citation type="journal article" date="2023" name="Arcadia Sci">
        <title>De novo assembly of a long-read Amblyomma americanum tick genome.</title>
        <authorList>
            <person name="Chou S."/>
            <person name="Poskanzer K.E."/>
            <person name="Rollins M."/>
            <person name="Thuy-Boun P.S."/>
        </authorList>
    </citation>
    <scope>NUCLEOTIDE SEQUENCE [LARGE SCALE GENOMIC DNA]</scope>
    <source>
        <strain evidence="1">F_SG_1</strain>
        <tissue evidence="1">Salivary glands</tissue>
    </source>
</reference>
<evidence type="ECO:0000313" key="1">
    <source>
        <dbReference type="EMBL" id="KAK8764095.1"/>
    </source>
</evidence>
<evidence type="ECO:0000313" key="2">
    <source>
        <dbReference type="Proteomes" id="UP001321473"/>
    </source>
</evidence>
<proteinExistence type="predicted"/>
<accession>A0AAQ4DNQ5</accession>